<name>A0A2P2QHJ5_RHIMU</name>
<reference evidence="1" key="1">
    <citation type="submission" date="2018-02" db="EMBL/GenBank/DDBJ databases">
        <title>Rhizophora mucronata_Transcriptome.</title>
        <authorList>
            <person name="Meera S.P."/>
            <person name="Sreeshan A."/>
            <person name="Augustine A."/>
        </authorList>
    </citation>
    <scope>NUCLEOTIDE SEQUENCE</scope>
    <source>
        <tissue evidence="1">Leaf</tissue>
    </source>
</reference>
<dbReference type="AlphaFoldDB" id="A0A2P2QHJ5"/>
<sequence length="22" mass="2303">MLGQMNNFAAPLCAIKLIDAPA</sequence>
<protein>
    <submittedName>
        <fullName evidence="1">Uncharacterized protein</fullName>
    </submittedName>
</protein>
<dbReference type="EMBL" id="GGEC01085900">
    <property type="protein sequence ID" value="MBX66384.1"/>
    <property type="molecule type" value="Transcribed_RNA"/>
</dbReference>
<organism evidence="1">
    <name type="scientific">Rhizophora mucronata</name>
    <name type="common">Asiatic mangrove</name>
    <dbReference type="NCBI Taxonomy" id="61149"/>
    <lineage>
        <taxon>Eukaryota</taxon>
        <taxon>Viridiplantae</taxon>
        <taxon>Streptophyta</taxon>
        <taxon>Embryophyta</taxon>
        <taxon>Tracheophyta</taxon>
        <taxon>Spermatophyta</taxon>
        <taxon>Magnoliopsida</taxon>
        <taxon>eudicotyledons</taxon>
        <taxon>Gunneridae</taxon>
        <taxon>Pentapetalae</taxon>
        <taxon>rosids</taxon>
        <taxon>fabids</taxon>
        <taxon>Malpighiales</taxon>
        <taxon>Rhizophoraceae</taxon>
        <taxon>Rhizophora</taxon>
    </lineage>
</organism>
<accession>A0A2P2QHJ5</accession>
<evidence type="ECO:0000313" key="1">
    <source>
        <dbReference type="EMBL" id="MBX66384.1"/>
    </source>
</evidence>
<proteinExistence type="predicted"/>